<proteinExistence type="predicted"/>
<evidence type="ECO:0000256" key="2">
    <source>
        <dbReference type="ARBA" id="ARBA00022840"/>
    </source>
</evidence>
<dbReference type="RefSeq" id="WP_151698786.1">
    <property type="nucleotide sequence ID" value="NZ_CP031223.1"/>
</dbReference>
<dbReference type="InterPro" id="IPR003439">
    <property type="entry name" value="ABC_transporter-like_ATP-bd"/>
</dbReference>
<evidence type="ECO:0000313" key="5">
    <source>
        <dbReference type="Proteomes" id="UP000325517"/>
    </source>
</evidence>
<dbReference type="Pfam" id="PF00005">
    <property type="entry name" value="ABC_tran"/>
    <property type="match status" value="1"/>
</dbReference>
<protein>
    <submittedName>
        <fullName evidence="4">ABC transporter ATP-binding protein</fullName>
    </submittedName>
</protein>
<keyword evidence="5" id="KW-1185">Reference proteome</keyword>
<dbReference type="InterPro" id="IPR027417">
    <property type="entry name" value="P-loop_NTPase"/>
</dbReference>
<reference evidence="4 5" key="1">
    <citation type="submission" date="2018-07" db="EMBL/GenBank/DDBJ databases">
        <title>Complete genome sequence of Psychrobacillus sp. PB01, isolated from iceberg, and comparative genome analysis of Psychrobacillus strains.</title>
        <authorList>
            <person name="Lee P.C."/>
        </authorList>
    </citation>
    <scope>NUCLEOTIDE SEQUENCE [LARGE SCALE GENOMIC DNA]</scope>
    <source>
        <strain evidence="4 5">PB01</strain>
    </source>
</reference>
<feature type="domain" description="ABC transporter" evidence="3">
    <location>
        <begin position="2"/>
        <end position="233"/>
    </location>
</feature>
<dbReference type="GO" id="GO:0005524">
    <property type="term" value="F:ATP binding"/>
    <property type="evidence" value="ECO:0007669"/>
    <property type="project" value="UniProtKB-KW"/>
</dbReference>
<dbReference type="SMART" id="SM00382">
    <property type="entry name" value="AAA"/>
    <property type="match status" value="1"/>
</dbReference>
<dbReference type="PROSITE" id="PS50893">
    <property type="entry name" value="ABC_TRANSPORTER_2"/>
    <property type="match status" value="1"/>
</dbReference>
<evidence type="ECO:0000256" key="1">
    <source>
        <dbReference type="ARBA" id="ARBA00022741"/>
    </source>
</evidence>
<dbReference type="InterPro" id="IPR017871">
    <property type="entry name" value="ABC_transporter-like_CS"/>
</dbReference>
<organism evidence="4 5">
    <name type="scientific">Psychrobacillus glaciei</name>
    <dbReference type="NCBI Taxonomy" id="2283160"/>
    <lineage>
        <taxon>Bacteria</taxon>
        <taxon>Bacillati</taxon>
        <taxon>Bacillota</taxon>
        <taxon>Bacilli</taxon>
        <taxon>Bacillales</taxon>
        <taxon>Bacillaceae</taxon>
        <taxon>Psychrobacillus</taxon>
    </lineage>
</organism>
<gene>
    <name evidence="4" type="ORF">PB01_02910</name>
</gene>
<dbReference type="PROSITE" id="PS00211">
    <property type="entry name" value="ABC_TRANSPORTER_1"/>
    <property type="match status" value="1"/>
</dbReference>
<dbReference type="OrthoDB" id="9804819at2"/>
<dbReference type="KEGG" id="psyo:PB01_02910"/>
<dbReference type="PANTHER" id="PTHR43582:SF2">
    <property type="entry name" value="LINEARMYCIN RESISTANCE ATP-BINDING PROTEIN LNRL"/>
    <property type="match status" value="1"/>
</dbReference>
<dbReference type="PANTHER" id="PTHR43582">
    <property type="entry name" value="LINEARMYCIN RESISTANCE ATP-BINDING PROTEIN LNRL"/>
    <property type="match status" value="1"/>
</dbReference>
<name>A0A5J6SIS2_9BACI</name>
<dbReference type="GO" id="GO:0016887">
    <property type="term" value="F:ATP hydrolysis activity"/>
    <property type="evidence" value="ECO:0007669"/>
    <property type="project" value="InterPro"/>
</dbReference>
<dbReference type="EMBL" id="CP031223">
    <property type="protein sequence ID" value="QFF97845.1"/>
    <property type="molecule type" value="Genomic_DNA"/>
</dbReference>
<dbReference type="InterPro" id="IPR003593">
    <property type="entry name" value="AAA+_ATPase"/>
</dbReference>
<keyword evidence="2 4" id="KW-0067">ATP-binding</keyword>
<sequence>MLEAIGLSKTFKKIKAVDNLSLYVERGEIVGLLGPNGAGKSTAIAMISTLIPTSNGDVRIDNKSALQHPNELRKILGVVPQEIALYEELTARENLKFFGRIHKMPKAQLNARIEEVLEQIGLQDQPKKLVKHYSGGMKRRLNIGAALIHEPEFLIMDEPTVGIDPQSRNYILETVKLLNKEKKVSILYTSHYMEEVEYLCDRIYIMDSGHIIASGSKDEIKNILSSEKTIRIKLERTVTEFVEGLKRETVISQLKEKGETITVTVAKDVNLFPKLLSLSEQTGAILVSVDVDAPSLEDVFLHLTGKELRN</sequence>
<accession>A0A5J6SIS2</accession>
<dbReference type="Gene3D" id="3.40.50.300">
    <property type="entry name" value="P-loop containing nucleotide triphosphate hydrolases"/>
    <property type="match status" value="1"/>
</dbReference>
<dbReference type="AlphaFoldDB" id="A0A5J6SIS2"/>
<dbReference type="Proteomes" id="UP000325517">
    <property type="component" value="Chromosome"/>
</dbReference>
<evidence type="ECO:0000313" key="4">
    <source>
        <dbReference type="EMBL" id="QFF97845.1"/>
    </source>
</evidence>
<evidence type="ECO:0000259" key="3">
    <source>
        <dbReference type="PROSITE" id="PS50893"/>
    </source>
</evidence>
<dbReference type="SUPFAM" id="SSF52540">
    <property type="entry name" value="P-loop containing nucleoside triphosphate hydrolases"/>
    <property type="match status" value="1"/>
</dbReference>
<keyword evidence="1" id="KW-0547">Nucleotide-binding</keyword>